<keyword evidence="1" id="KW-1133">Transmembrane helix</keyword>
<protein>
    <recommendedName>
        <fullName evidence="4">Toxin CptA</fullName>
    </recommendedName>
</protein>
<evidence type="ECO:0008006" key="4">
    <source>
        <dbReference type="Google" id="ProtNLM"/>
    </source>
</evidence>
<keyword evidence="3" id="KW-1185">Reference proteome</keyword>
<dbReference type="Proteomes" id="UP000278035">
    <property type="component" value="Chromosome"/>
</dbReference>
<gene>
    <name evidence="2" type="ORF">EGC82_16865</name>
</gene>
<name>A0A3G8LYV2_9GAMM</name>
<reference evidence="3" key="1">
    <citation type="submission" date="2018-11" db="EMBL/GenBank/DDBJ databases">
        <title>Shewanella sp. M2.</title>
        <authorList>
            <person name="Hwang Y.J."/>
            <person name="Hwang C.Y."/>
        </authorList>
    </citation>
    <scope>NUCLEOTIDE SEQUENCE [LARGE SCALE GENOMIC DNA]</scope>
    <source>
        <strain evidence="3">LMG 19866</strain>
    </source>
</reference>
<accession>A0A3G8LYV2</accession>
<proteinExistence type="predicted"/>
<dbReference type="EMBL" id="CP034015">
    <property type="protein sequence ID" value="AZG74275.1"/>
    <property type="molecule type" value="Genomic_DNA"/>
</dbReference>
<keyword evidence="1" id="KW-0472">Membrane</keyword>
<dbReference type="OrthoDB" id="6399627at2"/>
<dbReference type="KEGG" id="slj:EGC82_16865"/>
<evidence type="ECO:0000313" key="2">
    <source>
        <dbReference type="EMBL" id="AZG74275.1"/>
    </source>
</evidence>
<dbReference type="Pfam" id="PF07254">
    <property type="entry name" value="Cpta_toxin"/>
    <property type="match status" value="1"/>
</dbReference>
<organism evidence="2 3">
    <name type="scientific">Shewanella livingstonensis</name>
    <dbReference type="NCBI Taxonomy" id="150120"/>
    <lineage>
        <taxon>Bacteria</taxon>
        <taxon>Pseudomonadati</taxon>
        <taxon>Pseudomonadota</taxon>
        <taxon>Gammaproteobacteria</taxon>
        <taxon>Alteromonadales</taxon>
        <taxon>Shewanellaceae</taxon>
        <taxon>Shewanella</taxon>
    </lineage>
</organism>
<dbReference type="RefSeq" id="WP_124731785.1">
    <property type="nucleotide sequence ID" value="NZ_CBCSKC010000059.1"/>
</dbReference>
<evidence type="ECO:0000256" key="1">
    <source>
        <dbReference type="SAM" id="Phobius"/>
    </source>
</evidence>
<feature type="transmembrane region" description="Helical" evidence="1">
    <location>
        <begin position="36"/>
        <end position="57"/>
    </location>
</feature>
<keyword evidence="1" id="KW-0812">Transmembrane</keyword>
<sequence>MQQFALSASFLQRGALVAFFAVILSSFLAWPHYPSLIYNILQTLLFIVIIIIFTYAWRSVSRWRCLLTFGDKGTGTLLDLSGHTQKIRLSKKPYISPLLCIIYLQNTKTAEYQLLLVWNDMLDDTAYRNLCRLLVSY</sequence>
<dbReference type="InterPro" id="IPR009883">
    <property type="entry name" value="YgfX"/>
</dbReference>
<dbReference type="AlphaFoldDB" id="A0A3G8LYV2"/>
<evidence type="ECO:0000313" key="3">
    <source>
        <dbReference type="Proteomes" id="UP000278035"/>
    </source>
</evidence>
<feature type="transmembrane region" description="Helical" evidence="1">
    <location>
        <begin position="12"/>
        <end position="30"/>
    </location>
</feature>